<keyword evidence="4" id="KW-1185">Reference proteome</keyword>
<dbReference type="InterPro" id="IPR011993">
    <property type="entry name" value="PH-like_dom_sf"/>
</dbReference>
<dbReference type="Proteomes" id="UP000593567">
    <property type="component" value="Unassembled WGS sequence"/>
</dbReference>
<feature type="coiled-coil region" evidence="1">
    <location>
        <begin position="149"/>
        <end position="256"/>
    </location>
</feature>
<evidence type="ECO:0000313" key="3">
    <source>
        <dbReference type="EMBL" id="KAF6026469.1"/>
    </source>
</evidence>
<dbReference type="Gene3D" id="2.30.29.30">
    <property type="entry name" value="Pleckstrin-homology domain (PH domain)/Phosphotyrosine-binding domain (PTB)"/>
    <property type="match status" value="1"/>
</dbReference>
<reference evidence="3" key="1">
    <citation type="submission" date="2020-06" db="EMBL/GenBank/DDBJ databases">
        <title>Draft genome of Bugula neritina, a colonial animal packing powerful symbionts and potential medicines.</title>
        <authorList>
            <person name="Rayko M."/>
        </authorList>
    </citation>
    <scope>NUCLEOTIDE SEQUENCE [LARGE SCALE GENOMIC DNA]</scope>
    <source>
        <strain evidence="3">Kwan_BN1</strain>
    </source>
</reference>
<dbReference type="AlphaFoldDB" id="A0A7J7JJF5"/>
<protein>
    <submittedName>
        <fullName evidence="3">PLEKHD1</fullName>
    </submittedName>
</protein>
<proteinExistence type="predicted"/>
<gene>
    <name evidence="3" type="ORF">EB796_015210</name>
</gene>
<sequence>MPTSDEDLAKVQLTGVLSKRPVNLASQSGGILASKWSKRFFVVKDGFLMYYDTSEKREFERRKCANYHPKGILPLGDCTITRLQEIDNPHIISVVNELSQERLLLQCESSWEQEKWLECLEKAARICFKNAQLGDTLIQQLQIQGARLAEEKQDAYTRLHDEARALSEEKSKTEDLERLMSELEEEKQRIETVSEELQKQFEQVRGELDATVAAMKEVEEEKAKLAQQQSHLSTELELLEKQKLDTESQLSQTKQKTVQLEDMNFQLSNQSEQAKSELAEQIKAEQSLKLRLQKDLEGIESEMKKVTEEKNSAEMKAKEQLELSKLLEDEKLLFYQEARELKKNLSDVKHQKEMTEAELKEEIKARISAERRLKEAELALGNIENRLNEAQSVVYYFEHRAIEERIDADKPIIMKRAVYNKRRNLRAQSVHFLRQADQNLASAEGDAAGEPSAVKMRHSACNVLKDTQLRSLIAKSVHGQF</sequence>
<organism evidence="3 4">
    <name type="scientific">Bugula neritina</name>
    <name type="common">Brown bryozoan</name>
    <name type="synonym">Sertularia neritina</name>
    <dbReference type="NCBI Taxonomy" id="10212"/>
    <lineage>
        <taxon>Eukaryota</taxon>
        <taxon>Metazoa</taxon>
        <taxon>Spiralia</taxon>
        <taxon>Lophotrochozoa</taxon>
        <taxon>Bryozoa</taxon>
        <taxon>Gymnolaemata</taxon>
        <taxon>Cheilostomatida</taxon>
        <taxon>Flustrina</taxon>
        <taxon>Buguloidea</taxon>
        <taxon>Bugulidae</taxon>
        <taxon>Bugula</taxon>
    </lineage>
</organism>
<dbReference type="Pfam" id="PF00169">
    <property type="entry name" value="PH"/>
    <property type="match status" value="1"/>
</dbReference>
<accession>A0A7J7JJF5</accession>
<dbReference type="InterPro" id="IPR001849">
    <property type="entry name" value="PH_domain"/>
</dbReference>
<dbReference type="SUPFAM" id="SSF50729">
    <property type="entry name" value="PH domain-like"/>
    <property type="match status" value="1"/>
</dbReference>
<feature type="coiled-coil region" evidence="1">
    <location>
        <begin position="282"/>
        <end position="393"/>
    </location>
</feature>
<feature type="domain" description="PH" evidence="2">
    <location>
        <begin position="10"/>
        <end position="125"/>
    </location>
</feature>
<name>A0A7J7JJF5_BUGNE</name>
<dbReference type="OrthoDB" id="185175at2759"/>
<comment type="caution">
    <text evidence="3">The sequence shown here is derived from an EMBL/GenBank/DDBJ whole genome shotgun (WGS) entry which is preliminary data.</text>
</comment>
<dbReference type="PANTHER" id="PTHR14383">
    <property type="entry name" value="SWAP-70 RECOMBINASE"/>
    <property type="match status" value="1"/>
</dbReference>
<dbReference type="PROSITE" id="PS50003">
    <property type="entry name" value="PH_DOMAIN"/>
    <property type="match status" value="1"/>
</dbReference>
<evidence type="ECO:0000313" key="4">
    <source>
        <dbReference type="Proteomes" id="UP000593567"/>
    </source>
</evidence>
<evidence type="ECO:0000256" key="1">
    <source>
        <dbReference type="SAM" id="Coils"/>
    </source>
</evidence>
<dbReference type="EMBL" id="VXIV02002271">
    <property type="protein sequence ID" value="KAF6026469.1"/>
    <property type="molecule type" value="Genomic_DNA"/>
</dbReference>
<dbReference type="SMART" id="SM00233">
    <property type="entry name" value="PH"/>
    <property type="match status" value="1"/>
</dbReference>
<dbReference type="PANTHER" id="PTHR14383:SF1">
    <property type="entry name" value="PLECKSTRIN HOMOLOGY DOMAIN-CONTAINING FAMILY D MEMBER 1"/>
    <property type="match status" value="1"/>
</dbReference>
<keyword evidence="1" id="KW-0175">Coiled coil</keyword>
<evidence type="ECO:0000259" key="2">
    <source>
        <dbReference type="PROSITE" id="PS50003"/>
    </source>
</evidence>